<dbReference type="GO" id="GO:0005337">
    <property type="term" value="F:nucleoside transmembrane transporter activity"/>
    <property type="evidence" value="ECO:0007669"/>
    <property type="project" value="InterPro"/>
</dbReference>
<evidence type="ECO:0000256" key="5">
    <source>
        <dbReference type="ARBA" id="ARBA00022989"/>
    </source>
</evidence>
<evidence type="ECO:0000259" key="9">
    <source>
        <dbReference type="Pfam" id="PF07662"/>
    </source>
</evidence>
<dbReference type="PANTHER" id="PTHR10590:SF4">
    <property type="entry name" value="SOLUTE CARRIER FAMILY 28 MEMBER 3"/>
    <property type="match status" value="1"/>
</dbReference>
<feature type="transmembrane region" description="Helical" evidence="7">
    <location>
        <begin position="178"/>
        <end position="200"/>
    </location>
</feature>
<feature type="transmembrane region" description="Helical" evidence="7">
    <location>
        <begin position="472"/>
        <end position="495"/>
    </location>
</feature>
<evidence type="ECO:0000256" key="3">
    <source>
        <dbReference type="ARBA" id="ARBA00022475"/>
    </source>
</evidence>
<feature type="transmembrane region" description="Helical" evidence="7">
    <location>
        <begin position="358"/>
        <end position="378"/>
    </location>
</feature>
<keyword evidence="4 7" id="KW-0812">Transmembrane</keyword>
<accession>A0A433AUE1</accession>
<gene>
    <name evidence="11" type="ORF">BC936DRAFT_140391</name>
</gene>
<dbReference type="Pfam" id="PF07662">
    <property type="entry name" value="Nucleos_tra2_C"/>
    <property type="match status" value="1"/>
</dbReference>
<dbReference type="Pfam" id="PF07670">
    <property type="entry name" value="Gate"/>
    <property type="match status" value="1"/>
</dbReference>
<keyword evidence="5 7" id="KW-1133">Transmembrane helix</keyword>
<comment type="caution">
    <text evidence="11">The sequence shown here is derived from an EMBL/GenBank/DDBJ whole genome shotgun (WGS) entry which is preliminary data.</text>
</comment>
<keyword evidence="12" id="KW-1185">Reference proteome</keyword>
<feature type="transmembrane region" description="Helical" evidence="7">
    <location>
        <begin position="439"/>
        <end position="466"/>
    </location>
</feature>
<evidence type="ECO:0000256" key="4">
    <source>
        <dbReference type="ARBA" id="ARBA00022692"/>
    </source>
</evidence>
<feature type="transmembrane region" description="Helical" evidence="7">
    <location>
        <begin position="148"/>
        <end position="166"/>
    </location>
</feature>
<feature type="domain" description="Concentrative nucleoside transporter N-terminal" evidence="8">
    <location>
        <begin position="217"/>
        <end position="274"/>
    </location>
</feature>
<evidence type="ECO:0000313" key="11">
    <source>
        <dbReference type="EMBL" id="RUP06342.1"/>
    </source>
</evidence>
<evidence type="ECO:0000259" key="10">
    <source>
        <dbReference type="Pfam" id="PF07670"/>
    </source>
</evidence>
<evidence type="ECO:0000313" key="12">
    <source>
        <dbReference type="Proteomes" id="UP000268093"/>
    </source>
</evidence>
<feature type="transmembrane region" description="Helical" evidence="7">
    <location>
        <begin position="94"/>
        <end position="114"/>
    </location>
</feature>
<evidence type="ECO:0000256" key="2">
    <source>
        <dbReference type="ARBA" id="ARBA00009033"/>
    </source>
</evidence>
<evidence type="ECO:0000256" key="6">
    <source>
        <dbReference type="ARBA" id="ARBA00023136"/>
    </source>
</evidence>
<feature type="transmembrane region" description="Helical" evidence="7">
    <location>
        <begin position="69"/>
        <end position="88"/>
    </location>
</feature>
<evidence type="ECO:0000256" key="1">
    <source>
        <dbReference type="ARBA" id="ARBA00004651"/>
    </source>
</evidence>
<dbReference type="InterPro" id="IPR002668">
    <property type="entry name" value="CNT_N_dom"/>
</dbReference>
<protein>
    <submittedName>
        <fullName evidence="11">Na+ dependent nucleoside transporter C-terminus-domain-containing protein</fullName>
    </submittedName>
</protein>
<dbReference type="Pfam" id="PF01773">
    <property type="entry name" value="Nucleos_tra2_N"/>
    <property type="match status" value="1"/>
</dbReference>
<feature type="transmembrane region" description="Helical" evidence="7">
    <location>
        <begin position="270"/>
        <end position="293"/>
    </location>
</feature>
<evidence type="ECO:0000256" key="7">
    <source>
        <dbReference type="SAM" id="Phobius"/>
    </source>
</evidence>
<keyword evidence="3" id="KW-1003">Cell membrane</keyword>
<dbReference type="EMBL" id="RBNI01016933">
    <property type="protein sequence ID" value="RUP06342.1"/>
    <property type="molecule type" value="Genomic_DNA"/>
</dbReference>
<comment type="subcellular location">
    <subcellularLocation>
        <location evidence="1">Cell membrane</location>
        <topology evidence="1">Multi-pass membrane protein</topology>
    </subcellularLocation>
</comment>
<proteinExistence type="inferred from homology"/>
<feature type="transmembrane region" description="Helical" evidence="7">
    <location>
        <begin position="544"/>
        <end position="565"/>
    </location>
</feature>
<name>A0A433AUE1_9FUNG</name>
<feature type="transmembrane region" description="Helical" evidence="7">
    <location>
        <begin position="577"/>
        <end position="598"/>
    </location>
</feature>
<organism evidence="11 12">
    <name type="scientific">Jimgerdemannia flammicorona</name>
    <dbReference type="NCBI Taxonomy" id="994334"/>
    <lineage>
        <taxon>Eukaryota</taxon>
        <taxon>Fungi</taxon>
        <taxon>Fungi incertae sedis</taxon>
        <taxon>Mucoromycota</taxon>
        <taxon>Mucoromycotina</taxon>
        <taxon>Endogonomycetes</taxon>
        <taxon>Endogonales</taxon>
        <taxon>Endogonaceae</taxon>
        <taxon>Jimgerdemannia</taxon>
    </lineage>
</organism>
<evidence type="ECO:0000259" key="8">
    <source>
        <dbReference type="Pfam" id="PF01773"/>
    </source>
</evidence>
<keyword evidence="6 7" id="KW-0472">Membrane</keyword>
<dbReference type="GO" id="GO:0015293">
    <property type="term" value="F:symporter activity"/>
    <property type="evidence" value="ECO:0007669"/>
    <property type="project" value="TreeGrafter"/>
</dbReference>
<dbReference type="InterPro" id="IPR011642">
    <property type="entry name" value="Gate_dom"/>
</dbReference>
<dbReference type="Proteomes" id="UP000268093">
    <property type="component" value="Unassembled WGS sequence"/>
</dbReference>
<comment type="similarity">
    <text evidence="2">Belongs to the concentrative nucleoside transporter (CNT) (TC 2.A.41) family.</text>
</comment>
<dbReference type="InterPro" id="IPR011657">
    <property type="entry name" value="CNT_C_dom"/>
</dbReference>
<feature type="transmembrane region" description="Helical" evidence="7">
    <location>
        <begin position="313"/>
        <end position="337"/>
    </location>
</feature>
<dbReference type="GO" id="GO:0005886">
    <property type="term" value="C:plasma membrane"/>
    <property type="evidence" value="ECO:0007669"/>
    <property type="project" value="UniProtKB-SubCell"/>
</dbReference>
<dbReference type="PANTHER" id="PTHR10590">
    <property type="entry name" value="SODIUM/NUCLEOSIDE COTRANSPORTER"/>
    <property type="match status" value="1"/>
</dbReference>
<feature type="transmembrane region" description="Helical" evidence="7">
    <location>
        <begin position="221"/>
        <end position="239"/>
    </location>
</feature>
<dbReference type="AlphaFoldDB" id="A0A433AUE1"/>
<dbReference type="OrthoDB" id="6075923at2759"/>
<sequence length="599" mass="65449">MADTHEKDMTGRDADSRVLPTYHVESPIEKINEEGHVDERNIDEKNIDALLTDADQEKPPTLYRRFRPWIHLLEVLIFTGFLIAAYIIQIPKGYNQELLVLGIIWLFTVLKLFFFHVKPHHITHPVYSAWQAAIGRPVAKMEKRTRDYAGITAAVALVLIIAFVPAEDLENGSSRLQRFVSLFGMVVFLTLLWATSNVSNAMMDCEMFYALHAVECNRRAIQWRTVVVGILAQFILGLFVLRTSVGYDIFAWFSAFVQTYLGFSKNGVEFVFGATVANYGSFAVAVFPAIMFFCSTAQVLNYFGIFQWTIKKFATFFVALMGTSGAESIVAAASPFIGQGESAILVSPFVAHMTKSEIHQIMTSGFATISGSVLFGYISLGVSGQALLTAAIMSIPCALALSKMRYPETEESLTKGRVEIVQEGEREVNFLHAAGNGAAIGLTIAGLIMVSLICIIALLAAFNAFLTWIGNFINIEGLTLTLILGYIFVPFAWLIGIPGNECVLVGQLLANKLVANEFVAYSMLTDKTLPYIALSTRSKTITTYALAGFANLGSVGIQIGTLGSLAPLRKKDVAEMAISAMLTGALSTCFTASIAGMLL</sequence>
<feature type="domain" description="Concentrative nucleoside transporter C-terminal" evidence="9">
    <location>
        <begin position="387"/>
        <end position="596"/>
    </location>
</feature>
<feature type="domain" description="Nucleoside transporter/FeoB GTPase Gate" evidence="10">
    <location>
        <begin position="284"/>
        <end position="381"/>
    </location>
</feature>
<reference evidence="11 12" key="1">
    <citation type="journal article" date="2018" name="New Phytol.">
        <title>Phylogenomics of Endogonaceae and evolution of mycorrhizas within Mucoromycota.</title>
        <authorList>
            <person name="Chang Y."/>
            <person name="Desiro A."/>
            <person name="Na H."/>
            <person name="Sandor L."/>
            <person name="Lipzen A."/>
            <person name="Clum A."/>
            <person name="Barry K."/>
            <person name="Grigoriev I.V."/>
            <person name="Martin F.M."/>
            <person name="Stajich J.E."/>
            <person name="Smith M.E."/>
            <person name="Bonito G."/>
            <person name="Spatafora J.W."/>
        </authorList>
    </citation>
    <scope>NUCLEOTIDE SEQUENCE [LARGE SCALE GENOMIC DNA]</scope>
    <source>
        <strain evidence="11 12">GMNB39</strain>
    </source>
</reference>
<dbReference type="InterPro" id="IPR008276">
    <property type="entry name" value="C_nuclsd_transpt"/>
</dbReference>